<dbReference type="PANTHER" id="PTHR46577">
    <property type="entry name" value="HTH-TYPE TRANSCRIPTIONAL REGULATORY PROTEIN GABR"/>
    <property type="match status" value="1"/>
</dbReference>
<dbReference type="Proteomes" id="UP001057375">
    <property type="component" value="Unassembled WGS sequence"/>
</dbReference>
<comment type="caution">
    <text evidence="2">The sequence shown here is derived from an EMBL/GenBank/DDBJ whole genome shotgun (WGS) entry which is preliminary data.</text>
</comment>
<organism evidence="2 3">
    <name type="scientific">Aduncisulcus paluster</name>
    <dbReference type="NCBI Taxonomy" id="2918883"/>
    <lineage>
        <taxon>Eukaryota</taxon>
        <taxon>Metamonada</taxon>
        <taxon>Carpediemonas-like organisms</taxon>
        <taxon>Aduncisulcus</taxon>
    </lineage>
</organism>
<evidence type="ECO:0000313" key="2">
    <source>
        <dbReference type="EMBL" id="GKT34299.1"/>
    </source>
</evidence>
<evidence type="ECO:0000259" key="1">
    <source>
        <dbReference type="Pfam" id="PF00155"/>
    </source>
</evidence>
<dbReference type="PANTHER" id="PTHR46577:SF1">
    <property type="entry name" value="HTH-TYPE TRANSCRIPTIONAL REGULATORY PROTEIN GABR"/>
    <property type="match status" value="1"/>
</dbReference>
<dbReference type="InterPro" id="IPR004839">
    <property type="entry name" value="Aminotransferase_I/II_large"/>
</dbReference>
<protein>
    <submittedName>
        <fullName evidence="2">Aminotransferase class I/II-fold pyridoxal phosphate-dependent enzyme</fullName>
    </submittedName>
</protein>
<feature type="non-terminal residue" evidence="2">
    <location>
        <position position="120"/>
    </location>
</feature>
<feature type="domain" description="Aminotransferase class I/classII large" evidence="1">
    <location>
        <begin position="25"/>
        <end position="117"/>
    </location>
</feature>
<dbReference type="InterPro" id="IPR015424">
    <property type="entry name" value="PyrdxlP-dep_Trfase"/>
</dbReference>
<dbReference type="EMBL" id="BQXS01003463">
    <property type="protein sequence ID" value="GKT34299.1"/>
    <property type="molecule type" value="Genomic_DNA"/>
</dbReference>
<dbReference type="SUPFAM" id="SSF53383">
    <property type="entry name" value="PLP-dependent transferases"/>
    <property type="match status" value="1"/>
</dbReference>
<dbReference type="InterPro" id="IPR051446">
    <property type="entry name" value="HTH_trans_reg/aminotransferase"/>
</dbReference>
<dbReference type="Pfam" id="PF00155">
    <property type="entry name" value="Aminotran_1_2"/>
    <property type="match status" value="1"/>
</dbReference>
<keyword evidence="2" id="KW-0808">Transferase</keyword>
<keyword evidence="2" id="KW-0032">Aminotransferase</keyword>
<name>A0ABQ5KS86_9EUKA</name>
<sequence length="120" mass="14013">MTSQIQYDFKYGMLNPDKLPIRQWQRLMNKSIRSEEEKMSFYGPMFGEPDLREEIRKYLKYYRGVECTTDQLFIGAGVHYCLGMLCQLLKDETAAIAMEDPGYHVTRSTIKNHGFAVESI</sequence>
<evidence type="ECO:0000313" key="3">
    <source>
        <dbReference type="Proteomes" id="UP001057375"/>
    </source>
</evidence>
<keyword evidence="3" id="KW-1185">Reference proteome</keyword>
<dbReference type="GO" id="GO:0008483">
    <property type="term" value="F:transaminase activity"/>
    <property type="evidence" value="ECO:0007669"/>
    <property type="project" value="UniProtKB-KW"/>
</dbReference>
<proteinExistence type="predicted"/>
<reference evidence="2" key="1">
    <citation type="submission" date="2022-03" db="EMBL/GenBank/DDBJ databases">
        <title>Draft genome sequence of Aduncisulcus paluster, a free-living microaerophilic Fornicata.</title>
        <authorList>
            <person name="Yuyama I."/>
            <person name="Kume K."/>
            <person name="Tamura T."/>
            <person name="Inagaki Y."/>
            <person name="Hashimoto T."/>
        </authorList>
    </citation>
    <scope>NUCLEOTIDE SEQUENCE</scope>
    <source>
        <strain evidence="2">NY0171</strain>
    </source>
</reference>
<dbReference type="InterPro" id="IPR015421">
    <property type="entry name" value="PyrdxlP-dep_Trfase_major"/>
</dbReference>
<gene>
    <name evidence="2" type="ORF">ADUPG1_002800</name>
</gene>
<accession>A0ABQ5KS86</accession>
<dbReference type="Gene3D" id="3.40.640.10">
    <property type="entry name" value="Type I PLP-dependent aspartate aminotransferase-like (Major domain)"/>
    <property type="match status" value="1"/>
</dbReference>